<evidence type="ECO:0000259" key="2">
    <source>
        <dbReference type="PROSITE" id="PS50011"/>
    </source>
</evidence>
<organism evidence="3 4">
    <name type="scientific">Funneliformis caledonium</name>
    <dbReference type="NCBI Taxonomy" id="1117310"/>
    <lineage>
        <taxon>Eukaryota</taxon>
        <taxon>Fungi</taxon>
        <taxon>Fungi incertae sedis</taxon>
        <taxon>Mucoromycota</taxon>
        <taxon>Glomeromycotina</taxon>
        <taxon>Glomeromycetes</taxon>
        <taxon>Glomerales</taxon>
        <taxon>Glomeraceae</taxon>
        <taxon>Funneliformis</taxon>
    </lineage>
</organism>
<dbReference type="GO" id="GO:0005524">
    <property type="term" value="F:ATP binding"/>
    <property type="evidence" value="ECO:0007669"/>
    <property type="project" value="UniProtKB-UniRule"/>
</dbReference>
<proteinExistence type="predicted"/>
<dbReference type="AlphaFoldDB" id="A0A9N9E5J6"/>
<sequence>MCLGDISARSQDQMILNLQGCDIPIHESQDFKDFSEIGTGGYASVYTAHWKITKTKLAIKQFFESSTKEIKEIIINEIHLMEIMRKKVIFHPNIIKFYGITKLKDEINYAMILEYADGGTLGKYLRDNAESFKWENQLKFANDIASAILWLHDNDIIHRDLHPNNILIHQHSIKLADFGCNASSIQLEILKGTREMPVSATNRIFVNLYKECWEHEPEERPDIDQVILRLNSIPKSHFDSKENEESEIIDELDLSDCDVQLYY</sequence>
<accession>A0A9N9E5J6</accession>
<reference evidence="3" key="1">
    <citation type="submission" date="2021-06" db="EMBL/GenBank/DDBJ databases">
        <authorList>
            <person name="Kallberg Y."/>
            <person name="Tangrot J."/>
            <person name="Rosling A."/>
        </authorList>
    </citation>
    <scope>NUCLEOTIDE SEQUENCE</scope>
    <source>
        <strain evidence="3">UK204</strain>
    </source>
</reference>
<protein>
    <submittedName>
        <fullName evidence="3">6743_t:CDS:1</fullName>
    </submittedName>
</protein>
<dbReference type="PANTHER" id="PTHR44329">
    <property type="entry name" value="SERINE/THREONINE-PROTEIN KINASE TNNI3K-RELATED"/>
    <property type="match status" value="1"/>
</dbReference>
<feature type="binding site" evidence="1">
    <location>
        <position position="60"/>
    </location>
    <ligand>
        <name>ATP</name>
        <dbReference type="ChEBI" id="CHEBI:30616"/>
    </ligand>
</feature>
<dbReference type="Pfam" id="PF00069">
    <property type="entry name" value="Pkinase"/>
    <property type="match status" value="1"/>
</dbReference>
<dbReference type="InterPro" id="IPR051681">
    <property type="entry name" value="Ser/Thr_Kinases-Pseudokinases"/>
</dbReference>
<dbReference type="Proteomes" id="UP000789570">
    <property type="component" value="Unassembled WGS sequence"/>
</dbReference>
<dbReference type="Gene3D" id="1.10.510.10">
    <property type="entry name" value="Transferase(Phosphotransferase) domain 1"/>
    <property type="match status" value="1"/>
</dbReference>
<dbReference type="PROSITE" id="PS00107">
    <property type="entry name" value="PROTEIN_KINASE_ATP"/>
    <property type="match status" value="1"/>
</dbReference>
<dbReference type="OrthoDB" id="10261027at2759"/>
<dbReference type="PROSITE" id="PS50011">
    <property type="entry name" value="PROTEIN_KINASE_DOM"/>
    <property type="match status" value="1"/>
</dbReference>
<keyword evidence="1" id="KW-0067">ATP-binding</keyword>
<name>A0A9N9E5J6_9GLOM</name>
<evidence type="ECO:0000256" key="1">
    <source>
        <dbReference type="PROSITE-ProRule" id="PRU10141"/>
    </source>
</evidence>
<keyword evidence="4" id="KW-1185">Reference proteome</keyword>
<evidence type="ECO:0000313" key="4">
    <source>
        <dbReference type="Proteomes" id="UP000789570"/>
    </source>
</evidence>
<dbReference type="InterPro" id="IPR011009">
    <property type="entry name" value="Kinase-like_dom_sf"/>
</dbReference>
<gene>
    <name evidence="3" type="ORF">FCALED_LOCUS11546</name>
</gene>
<dbReference type="GO" id="GO:0004674">
    <property type="term" value="F:protein serine/threonine kinase activity"/>
    <property type="evidence" value="ECO:0007669"/>
    <property type="project" value="TreeGrafter"/>
</dbReference>
<comment type="caution">
    <text evidence="3">The sequence shown here is derived from an EMBL/GenBank/DDBJ whole genome shotgun (WGS) entry which is preliminary data.</text>
</comment>
<dbReference type="SUPFAM" id="SSF56112">
    <property type="entry name" value="Protein kinase-like (PK-like)"/>
    <property type="match status" value="1"/>
</dbReference>
<dbReference type="EMBL" id="CAJVPQ010004943">
    <property type="protein sequence ID" value="CAG8661008.1"/>
    <property type="molecule type" value="Genomic_DNA"/>
</dbReference>
<evidence type="ECO:0000313" key="3">
    <source>
        <dbReference type="EMBL" id="CAG8661008.1"/>
    </source>
</evidence>
<dbReference type="InterPro" id="IPR000719">
    <property type="entry name" value="Prot_kinase_dom"/>
</dbReference>
<dbReference type="InterPro" id="IPR017441">
    <property type="entry name" value="Protein_kinase_ATP_BS"/>
</dbReference>
<keyword evidence="1" id="KW-0547">Nucleotide-binding</keyword>
<feature type="domain" description="Protein kinase" evidence="2">
    <location>
        <begin position="31"/>
        <end position="263"/>
    </location>
</feature>